<feature type="compositionally biased region" description="Basic and acidic residues" evidence="10">
    <location>
        <begin position="504"/>
        <end position="516"/>
    </location>
</feature>
<gene>
    <name evidence="8" type="primary">hemA</name>
    <name evidence="14" type="ORF">L3H44_07725</name>
</gene>
<dbReference type="NCBIfam" id="NF000744">
    <property type="entry name" value="PRK00045.1-3"/>
    <property type="match status" value="1"/>
</dbReference>
<feature type="region of interest" description="Disordered" evidence="10">
    <location>
        <begin position="461"/>
        <end position="516"/>
    </location>
</feature>
<comment type="miscellaneous">
    <text evidence="8">During catalysis, the active site Cys acts as a nucleophile attacking the alpha-carbonyl group of tRNA-bound glutamate with the formation of a thioester intermediate between enzyme and glutamate, and the concomitant release of tRNA(Glu). The thioester intermediate is finally reduced by direct hydride transfer from NADPH, to form the product GSA.</text>
</comment>
<feature type="binding site" evidence="8">
    <location>
        <position position="109"/>
    </location>
    <ligand>
        <name>substrate</name>
    </ligand>
</feature>
<dbReference type="Gene3D" id="3.30.460.30">
    <property type="entry name" value="Glutamyl-tRNA reductase, N-terminal domain"/>
    <property type="match status" value="1"/>
</dbReference>
<feature type="binding site" evidence="8">
    <location>
        <begin position="49"/>
        <end position="52"/>
    </location>
    <ligand>
        <name>substrate</name>
    </ligand>
</feature>
<dbReference type="InterPro" id="IPR036453">
    <property type="entry name" value="GluRdtase_dimer_dom_sf"/>
</dbReference>
<evidence type="ECO:0000256" key="10">
    <source>
        <dbReference type="SAM" id="MobiDB-lite"/>
    </source>
</evidence>
<evidence type="ECO:0000256" key="4">
    <source>
        <dbReference type="ARBA" id="ARBA00022857"/>
    </source>
</evidence>
<feature type="binding site" evidence="8">
    <location>
        <begin position="114"/>
        <end position="116"/>
    </location>
    <ligand>
        <name>substrate</name>
    </ligand>
</feature>
<dbReference type="InterPro" id="IPR015896">
    <property type="entry name" value="4pyrrol_synth_GluRdtase_dimer"/>
</dbReference>
<feature type="domain" description="Tetrapyrrole biosynthesis glutamyl-tRNA reductase dimerisation" evidence="11">
    <location>
        <begin position="359"/>
        <end position="456"/>
    </location>
</feature>
<dbReference type="Pfam" id="PF00745">
    <property type="entry name" value="GlutR_dimer"/>
    <property type="match status" value="1"/>
</dbReference>
<comment type="function">
    <text evidence="8">Catalyzes the NADPH-dependent reduction of glutamyl-tRNA(Glu) to glutamate 1-semialdehyde (GSA).</text>
</comment>
<comment type="catalytic activity">
    <reaction evidence="7 8 9">
        <text>(S)-4-amino-5-oxopentanoate + tRNA(Glu) + NADP(+) = L-glutamyl-tRNA(Glu) + NADPH + H(+)</text>
        <dbReference type="Rhea" id="RHEA:12344"/>
        <dbReference type="Rhea" id="RHEA-COMP:9663"/>
        <dbReference type="Rhea" id="RHEA-COMP:9680"/>
        <dbReference type="ChEBI" id="CHEBI:15378"/>
        <dbReference type="ChEBI" id="CHEBI:57501"/>
        <dbReference type="ChEBI" id="CHEBI:57783"/>
        <dbReference type="ChEBI" id="CHEBI:58349"/>
        <dbReference type="ChEBI" id="CHEBI:78442"/>
        <dbReference type="ChEBI" id="CHEBI:78520"/>
        <dbReference type="EC" id="1.2.1.70"/>
    </reaction>
</comment>
<dbReference type="GO" id="GO:0008883">
    <property type="term" value="F:glutamyl-tRNA reductase activity"/>
    <property type="evidence" value="ECO:0007669"/>
    <property type="project" value="UniProtKB-EC"/>
</dbReference>
<dbReference type="EC" id="1.2.1.70" evidence="3 8"/>
<comment type="caution">
    <text evidence="14">The sequence shown here is derived from an EMBL/GenBank/DDBJ whole genome shotgun (WGS) entry which is preliminary data.</text>
</comment>
<dbReference type="PANTHER" id="PTHR43013">
    <property type="entry name" value="GLUTAMYL-TRNA REDUCTASE"/>
    <property type="match status" value="1"/>
</dbReference>
<dbReference type="InterPro" id="IPR000343">
    <property type="entry name" value="4pyrrol_synth_GluRdtase"/>
</dbReference>
<protein>
    <recommendedName>
        <fullName evidence="3 8">Glutamyl-tRNA reductase</fullName>
        <shortName evidence="8">GluTR</shortName>
        <ecNumber evidence="3 8">1.2.1.70</ecNumber>
    </recommendedName>
</protein>
<dbReference type="Pfam" id="PF01488">
    <property type="entry name" value="Shikimate_DH"/>
    <property type="match status" value="1"/>
</dbReference>
<reference evidence="14 15" key="1">
    <citation type="submission" date="2022-01" db="EMBL/GenBank/DDBJ databases">
        <title>Identification and Characterization of Corynebacterium sp.</title>
        <authorList>
            <person name="Luo Q."/>
            <person name="Qu P."/>
            <person name="Chen Q."/>
        </authorList>
    </citation>
    <scope>NUCLEOTIDE SEQUENCE [LARGE SCALE GENOMIC DNA]</scope>
    <source>
        <strain evidence="14 15">MC-12</strain>
    </source>
</reference>
<dbReference type="RefSeq" id="WP_052722117.1">
    <property type="nucleotide sequence ID" value="NZ_JAGSNY010000002.1"/>
</dbReference>
<dbReference type="NCBIfam" id="TIGR01035">
    <property type="entry name" value="hemA"/>
    <property type="match status" value="1"/>
</dbReference>
<evidence type="ECO:0000313" key="15">
    <source>
        <dbReference type="Proteomes" id="UP001200604"/>
    </source>
</evidence>
<feature type="binding site" evidence="8">
    <location>
        <position position="120"/>
    </location>
    <ligand>
        <name>substrate</name>
    </ligand>
</feature>
<dbReference type="Gene3D" id="3.40.50.720">
    <property type="entry name" value="NAD(P)-binding Rossmann-like Domain"/>
    <property type="match status" value="1"/>
</dbReference>
<dbReference type="SUPFAM" id="SSF69742">
    <property type="entry name" value="Glutamyl tRNA-reductase catalytic, N-terminal domain"/>
    <property type="match status" value="1"/>
</dbReference>
<feature type="domain" description="Glutamyl-tRNA reductase N-terminal" evidence="13">
    <location>
        <begin position="6"/>
        <end position="156"/>
    </location>
</feature>
<feature type="site" description="Important for activity" evidence="8">
    <location>
        <position position="99"/>
    </location>
</feature>
<evidence type="ECO:0000259" key="12">
    <source>
        <dbReference type="Pfam" id="PF01488"/>
    </source>
</evidence>
<dbReference type="Proteomes" id="UP001200604">
    <property type="component" value="Unassembled WGS sequence"/>
</dbReference>
<comment type="subunit">
    <text evidence="8">Homodimer.</text>
</comment>
<evidence type="ECO:0000313" key="14">
    <source>
        <dbReference type="EMBL" id="MCF6774296.1"/>
    </source>
</evidence>
<feature type="active site" description="Nucleophile" evidence="8">
    <location>
        <position position="50"/>
    </location>
</feature>
<evidence type="ECO:0000256" key="6">
    <source>
        <dbReference type="ARBA" id="ARBA00023244"/>
    </source>
</evidence>
<dbReference type="InterPro" id="IPR018214">
    <property type="entry name" value="GluRdtase_CS"/>
</dbReference>
<dbReference type="PIRSF" id="PIRSF000445">
    <property type="entry name" value="4pyrrol_synth_GluRdtase"/>
    <property type="match status" value="1"/>
</dbReference>
<evidence type="ECO:0000256" key="7">
    <source>
        <dbReference type="ARBA" id="ARBA00047464"/>
    </source>
</evidence>
<dbReference type="SUPFAM" id="SSF69075">
    <property type="entry name" value="Glutamyl tRNA-reductase dimerization domain"/>
    <property type="match status" value="1"/>
</dbReference>
<dbReference type="GeneID" id="92726708"/>
<dbReference type="HAMAP" id="MF_00087">
    <property type="entry name" value="Glu_tRNA_reductase"/>
    <property type="match status" value="1"/>
</dbReference>
<evidence type="ECO:0000256" key="3">
    <source>
        <dbReference type="ARBA" id="ARBA00012970"/>
    </source>
</evidence>
<proteinExistence type="inferred from homology"/>
<dbReference type="PROSITE" id="PS00747">
    <property type="entry name" value="GLUTR"/>
    <property type="match status" value="1"/>
</dbReference>
<evidence type="ECO:0000256" key="2">
    <source>
        <dbReference type="ARBA" id="ARBA00005916"/>
    </source>
</evidence>
<dbReference type="InterPro" id="IPR036291">
    <property type="entry name" value="NAD(P)-bd_dom_sf"/>
</dbReference>
<dbReference type="PANTHER" id="PTHR43013:SF1">
    <property type="entry name" value="GLUTAMYL-TRNA REDUCTASE"/>
    <property type="match status" value="1"/>
</dbReference>
<feature type="domain" description="Quinate/shikimate 5-dehydrogenase/glutamyl-tRNA reductase" evidence="12">
    <location>
        <begin position="179"/>
        <end position="322"/>
    </location>
</feature>
<evidence type="ECO:0000256" key="5">
    <source>
        <dbReference type="ARBA" id="ARBA00023002"/>
    </source>
</evidence>
<evidence type="ECO:0000259" key="11">
    <source>
        <dbReference type="Pfam" id="PF00745"/>
    </source>
</evidence>
<dbReference type="InterPro" id="IPR036343">
    <property type="entry name" value="GluRdtase_N_sf"/>
</dbReference>
<dbReference type="SUPFAM" id="SSF51735">
    <property type="entry name" value="NAD(P)-binding Rossmann-fold domains"/>
    <property type="match status" value="1"/>
</dbReference>
<keyword evidence="15" id="KW-1185">Reference proteome</keyword>
<comment type="pathway">
    <text evidence="1 8 9">Porphyrin-containing compound metabolism; protoporphyrin-IX biosynthesis; 5-aminolevulinate from L-glutamyl-tRNA(Glu): step 1/2.</text>
</comment>
<keyword evidence="4 8" id="KW-0521">NADP</keyword>
<sequence>MSIVLVGMSYRCAPVSLLERATVSAEDRPKVAADLLTEPFISEALIVSTCNRTEFYVVCEGFHPTVEHIVDTISRYSGASVSELFPHLYVRYAESAVEHMLRVAAGLDSMVVGEQQIIGQIRDAYASATEDGTIGHGLHELAHRALRTGKRVHAETDIDDEGPSMVSFAVRQALDAMGVDNLDGCHALVVGAGAMASLASTHLGRLGASMTIANRTLGRARNVASHAREVGVSADATDLSDLVTEMSRADIVVTATGALDPLIDTPMVDQALAARAEQHHGASSDARSHTPADLVICDLSLPRDVVCAPRPGVTVLNIDTMQKQRRAALEDQSDVVKHNQGLPESAQPSVVSDDAAALARSIVAEELRSYVERIRSQDVVPTVKALRRRGADILRSELDRIDSRTPDLSEKERKEVHSAMKRVVDKLMHTPTVQLKKLAGHTDMTYSDAIRDLFGLDDVEYPSAAEGRPEPSVPQPDSSLTNYAVPMALPDPADPRGVGAIMGLRHDGSDVKKGHS</sequence>
<organism evidence="14 15">
    <name type="scientific">Corynebacterium parakroppenstedtii</name>
    <dbReference type="NCBI Taxonomy" id="2828363"/>
    <lineage>
        <taxon>Bacteria</taxon>
        <taxon>Bacillati</taxon>
        <taxon>Actinomycetota</taxon>
        <taxon>Actinomycetes</taxon>
        <taxon>Mycobacteriales</taxon>
        <taxon>Corynebacteriaceae</taxon>
        <taxon>Corynebacterium</taxon>
    </lineage>
</organism>
<keyword evidence="6 8" id="KW-0627">Porphyrin biosynthesis</keyword>
<evidence type="ECO:0000256" key="8">
    <source>
        <dbReference type="HAMAP-Rule" id="MF_00087"/>
    </source>
</evidence>
<evidence type="ECO:0000256" key="1">
    <source>
        <dbReference type="ARBA" id="ARBA00005059"/>
    </source>
</evidence>
<keyword evidence="5 8" id="KW-0560">Oxidoreductase</keyword>
<dbReference type="Pfam" id="PF05201">
    <property type="entry name" value="GlutR_N"/>
    <property type="match status" value="1"/>
</dbReference>
<comment type="domain">
    <text evidence="8">Possesses an unusual extended V-shaped dimeric structure with each monomer consisting of three distinct domains arranged along a curved 'spinal' alpha-helix. The N-terminal catalytic domain specifically recognizes the glutamate moiety of the substrate. The second domain is the NADPH-binding domain, and the third C-terminal domain is responsible for dimerization.</text>
</comment>
<dbReference type="InterPro" id="IPR006151">
    <property type="entry name" value="Shikm_DH/Glu-tRNA_Rdtase"/>
</dbReference>
<dbReference type="InterPro" id="IPR015895">
    <property type="entry name" value="4pyrrol_synth_GluRdtase_N"/>
</dbReference>
<comment type="similarity">
    <text evidence="2 8 9">Belongs to the glutamyl-tRNA reductase family.</text>
</comment>
<dbReference type="EMBL" id="JAKJKU010000003">
    <property type="protein sequence ID" value="MCF6774296.1"/>
    <property type="molecule type" value="Genomic_DNA"/>
</dbReference>
<name>A0ABS9HMP5_9CORY</name>
<dbReference type="CDD" id="cd05213">
    <property type="entry name" value="NAD_bind_Glutamyl_tRNA_reduct"/>
    <property type="match status" value="1"/>
</dbReference>
<evidence type="ECO:0000256" key="9">
    <source>
        <dbReference type="RuleBase" id="RU000584"/>
    </source>
</evidence>
<accession>A0ABS9HMP5</accession>
<feature type="binding site" evidence="8">
    <location>
        <begin position="191"/>
        <end position="196"/>
    </location>
    <ligand>
        <name>NADP(+)</name>
        <dbReference type="ChEBI" id="CHEBI:58349"/>
    </ligand>
</feature>
<evidence type="ECO:0000259" key="13">
    <source>
        <dbReference type="Pfam" id="PF05201"/>
    </source>
</evidence>